<gene>
    <name evidence="1" type="ORF">HPB47_024691</name>
</gene>
<evidence type="ECO:0000313" key="1">
    <source>
        <dbReference type="EMBL" id="KAG0428317.1"/>
    </source>
</evidence>
<reference evidence="1 2" key="1">
    <citation type="journal article" date="2020" name="Cell">
        <title>Large-Scale Comparative Analyses of Tick Genomes Elucidate Their Genetic Diversity and Vector Capacities.</title>
        <authorList>
            <consortium name="Tick Genome and Microbiome Consortium (TIGMIC)"/>
            <person name="Jia N."/>
            <person name="Wang J."/>
            <person name="Shi W."/>
            <person name="Du L."/>
            <person name="Sun Y."/>
            <person name="Zhan W."/>
            <person name="Jiang J.F."/>
            <person name="Wang Q."/>
            <person name="Zhang B."/>
            <person name="Ji P."/>
            <person name="Bell-Sakyi L."/>
            <person name="Cui X.M."/>
            <person name="Yuan T.T."/>
            <person name="Jiang B.G."/>
            <person name="Yang W.F."/>
            <person name="Lam T.T."/>
            <person name="Chang Q.C."/>
            <person name="Ding S.J."/>
            <person name="Wang X.J."/>
            <person name="Zhu J.G."/>
            <person name="Ruan X.D."/>
            <person name="Zhao L."/>
            <person name="Wei J.T."/>
            <person name="Ye R.Z."/>
            <person name="Que T.C."/>
            <person name="Du C.H."/>
            <person name="Zhou Y.H."/>
            <person name="Cheng J.X."/>
            <person name="Dai P.F."/>
            <person name="Guo W.B."/>
            <person name="Han X.H."/>
            <person name="Huang E.J."/>
            <person name="Li L.F."/>
            <person name="Wei W."/>
            <person name="Gao Y.C."/>
            <person name="Liu J.Z."/>
            <person name="Shao H.Z."/>
            <person name="Wang X."/>
            <person name="Wang C.C."/>
            <person name="Yang T.C."/>
            <person name="Huo Q.B."/>
            <person name="Li W."/>
            <person name="Chen H.Y."/>
            <person name="Chen S.E."/>
            <person name="Zhou L.G."/>
            <person name="Ni X.B."/>
            <person name="Tian J.H."/>
            <person name="Sheng Y."/>
            <person name="Liu T."/>
            <person name="Pan Y.S."/>
            <person name="Xia L.Y."/>
            <person name="Li J."/>
            <person name="Zhao F."/>
            <person name="Cao W.C."/>
        </authorList>
    </citation>
    <scope>NUCLEOTIDE SEQUENCE [LARGE SCALE GENOMIC DNA]</scope>
    <source>
        <strain evidence="1">Iper-2018</strain>
    </source>
</reference>
<organism evidence="1 2">
    <name type="scientific">Ixodes persulcatus</name>
    <name type="common">Taiga tick</name>
    <dbReference type="NCBI Taxonomy" id="34615"/>
    <lineage>
        <taxon>Eukaryota</taxon>
        <taxon>Metazoa</taxon>
        <taxon>Ecdysozoa</taxon>
        <taxon>Arthropoda</taxon>
        <taxon>Chelicerata</taxon>
        <taxon>Arachnida</taxon>
        <taxon>Acari</taxon>
        <taxon>Parasitiformes</taxon>
        <taxon>Ixodida</taxon>
        <taxon>Ixodoidea</taxon>
        <taxon>Ixodidae</taxon>
        <taxon>Ixodinae</taxon>
        <taxon>Ixodes</taxon>
    </lineage>
</organism>
<dbReference type="Proteomes" id="UP000805193">
    <property type="component" value="Unassembled WGS sequence"/>
</dbReference>
<name>A0AC60Q4T6_IXOPE</name>
<dbReference type="EMBL" id="JABSTQ010009539">
    <property type="protein sequence ID" value="KAG0428317.1"/>
    <property type="molecule type" value="Genomic_DNA"/>
</dbReference>
<evidence type="ECO:0000313" key="2">
    <source>
        <dbReference type="Proteomes" id="UP000805193"/>
    </source>
</evidence>
<proteinExistence type="predicted"/>
<accession>A0AC60Q4T6</accession>
<protein>
    <submittedName>
        <fullName evidence="1">Uncharacterized protein</fullName>
    </submittedName>
</protein>
<feature type="non-terminal residue" evidence="1">
    <location>
        <position position="1"/>
    </location>
</feature>
<keyword evidence="2" id="KW-1185">Reference proteome</keyword>
<sequence length="411" mass="44929">VTLESGKRYSQVVNTSYHLSMAALEPRQSGSSSHKRVMLMLEHAKAEFLLCTLDYEKALQVPLDLSFVEGEEVTFFLNGEGTVHLTGYLTDVNGLGEPDATSEEDSSSAEEEVEDHNLTSRLLEVEDEDSEDSDFVPDKVVKSKKAQNGTKKAAALKSNNSLVELVSNEIGSDDDSSDEDFEADMVEDAADDEEDEEQSDEEQSDEEDSDEDGEEEEEKDSEEEEEVATPVVPLAERKRKHPQREAAKHSPNKSSLSNASTVTADGASPEEGTRKKRKRNKKDSSSSLPPVQQEQSPKGKNQTVLQGGVQSQDLRVGSGPVAKPGKSVHVYYTGKLANNREFDSCRSGKAFSFKLGKGDVIKGWETGIQGMKVGGKRRLVIPPSQGYGSTRMGDIPPNSTLYFDVELKAVS</sequence>
<comment type="caution">
    <text evidence="1">The sequence shown here is derived from an EMBL/GenBank/DDBJ whole genome shotgun (WGS) entry which is preliminary data.</text>
</comment>